<evidence type="ECO:0000256" key="2">
    <source>
        <dbReference type="ARBA" id="ARBA00009592"/>
    </source>
</evidence>
<evidence type="ECO:0000259" key="13">
    <source>
        <dbReference type="Pfam" id="PF23598"/>
    </source>
</evidence>
<evidence type="ECO:0000256" key="7">
    <source>
        <dbReference type="ARBA" id="ARBA00022737"/>
    </source>
</evidence>
<dbReference type="InterPro" id="IPR003591">
    <property type="entry name" value="Leu-rich_rpt_typical-subtyp"/>
</dbReference>
<feature type="domain" description="Disease resistance R13L4/SHOC-2-like LRR" evidence="13">
    <location>
        <begin position="48"/>
        <end position="252"/>
    </location>
</feature>
<comment type="similarity">
    <text evidence="2">Belongs to the RLP family.</text>
</comment>
<dbReference type="Pfam" id="PF13855">
    <property type="entry name" value="LRR_8"/>
    <property type="match status" value="2"/>
</dbReference>
<dbReference type="SUPFAM" id="SSF52058">
    <property type="entry name" value="L domain-like"/>
    <property type="match status" value="3"/>
</dbReference>
<dbReference type="Pfam" id="PF08263">
    <property type="entry name" value="LRRNT_2"/>
    <property type="match status" value="1"/>
</dbReference>
<proteinExistence type="inferred from homology"/>
<evidence type="ECO:0000259" key="12">
    <source>
        <dbReference type="Pfam" id="PF08263"/>
    </source>
</evidence>
<name>A0A2Z6NA24_TRISU</name>
<dbReference type="GO" id="GO:0005886">
    <property type="term" value="C:plasma membrane"/>
    <property type="evidence" value="ECO:0007669"/>
    <property type="project" value="UniProtKB-SubCell"/>
</dbReference>
<dbReference type="InterPro" id="IPR032675">
    <property type="entry name" value="LRR_dom_sf"/>
</dbReference>
<keyword evidence="9" id="KW-0472">Membrane</keyword>
<keyword evidence="8" id="KW-1133">Transmembrane helix</keyword>
<feature type="domain" description="Leucine-rich repeat-containing N-terminal plant-type" evidence="12">
    <location>
        <begin position="1"/>
        <end position="31"/>
    </location>
</feature>
<dbReference type="PRINTS" id="PR00019">
    <property type="entry name" value="LEURICHRPT"/>
</dbReference>
<dbReference type="PANTHER" id="PTHR48063:SF16">
    <property type="entry name" value="LRR RECEPTOR-LIKE SERINE_THREONINE-PROTEIN KINASE GSO1"/>
    <property type="match status" value="1"/>
</dbReference>
<evidence type="ECO:0000256" key="1">
    <source>
        <dbReference type="ARBA" id="ARBA00004251"/>
    </source>
</evidence>
<keyword evidence="10" id="KW-0675">Receptor</keyword>
<evidence type="ECO:0000256" key="3">
    <source>
        <dbReference type="ARBA" id="ARBA00022475"/>
    </source>
</evidence>
<dbReference type="Gene3D" id="3.80.10.10">
    <property type="entry name" value="Ribonuclease Inhibitor"/>
    <property type="match status" value="3"/>
</dbReference>
<accession>A0A2Z6NA24</accession>
<evidence type="ECO:0000256" key="9">
    <source>
        <dbReference type="ARBA" id="ARBA00023136"/>
    </source>
</evidence>
<dbReference type="InterPro" id="IPR046956">
    <property type="entry name" value="RLP23-like"/>
</dbReference>
<dbReference type="PANTHER" id="PTHR48063">
    <property type="entry name" value="LRR RECEPTOR-LIKE KINASE"/>
    <property type="match status" value="1"/>
</dbReference>
<evidence type="ECO:0000256" key="8">
    <source>
        <dbReference type="ARBA" id="ARBA00022989"/>
    </source>
</evidence>
<keyword evidence="4" id="KW-0433">Leucine-rich repeat</keyword>
<dbReference type="Pfam" id="PF00560">
    <property type="entry name" value="LRR_1"/>
    <property type="match status" value="4"/>
</dbReference>
<evidence type="ECO:0000256" key="6">
    <source>
        <dbReference type="ARBA" id="ARBA00022729"/>
    </source>
</evidence>
<dbReference type="InterPro" id="IPR055414">
    <property type="entry name" value="LRR_R13L4/SHOC2-like"/>
</dbReference>
<dbReference type="InterPro" id="IPR001611">
    <property type="entry name" value="Leu-rich_rpt"/>
</dbReference>
<dbReference type="InterPro" id="IPR013210">
    <property type="entry name" value="LRR_N_plant-typ"/>
</dbReference>
<dbReference type="SMART" id="SM00369">
    <property type="entry name" value="LRR_TYP"/>
    <property type="match status" value="8"/>
</dbReference>
<dbReference type="EMBL" id="DF973375">
    <property type="protein sequence ID" value="GAU28549.1"/>
    <property type="molecule type" value="Genomic_DNA"/>
</dbReference>
<gene>
    <name evidence="14" type="ORF">TSUD_268880</name>
</gene>
<keyword evidence="15" id="KW-1185">Reference proteome</keyword>
<dbReference type="OrthoDB" id="1600340at2759"/>
<dbReference type="Pfam" id="PF23598">
    <property type="entry name" value="LRR_14"/>
    <property type="match status" value="1"/>
</dbReference>
<evidence type="ECO:0000256" key="4">
    <source>
        <dbReference type="ARBA" id="ARBA00022614"/>
    </source>
</evidence>
<sequence length="691" mass="77194">MDFKNGLQDSHSRLSSWRNNNCCHWHGIYCDNVTGAVVAIDLHTPNQLRSLQSRLSGEISPSLMKLKSLRSLDLSFNEFNEIPIPKFFGSLVNLQYLNLSNAGFAGLIPSHLGNLSHLQYLDLTADNLHAENLRWVSGLVSLKHLAMDGVDLSLITGTNLVSALNQLPFLMEVHLSSCHLFGHISSPSSLNFTSLSVLDLSFNKFVSTVPDWLVNISTIEHIDISINDLYGEIPIGLKYLPKLQYLNLRYNKNLTASCSQLFMGGWERIQILDLSHNNFNGRIPSCVANLTYLTYLDLSYNAIEGFIPSSIGEFCHLNIPDLSENNMTGALPEFLQGIDNCPSRKPLPNLAYFIMRYNQLHGKIPYWLVQLESLDTLDLSHNLLEGLIPASLGSLQNLMTLELEGNKLNGTLPISLGQLSKLSYLDVSSNQLTGVLEYVVAVDLSYNLLDRQIPVFRPGFLLLDLSHNLFSGRIPANLANCSFLDVLDLGNNNMFGTIPGLETINIGNNILSGIIPLQFSECFPLLRILILRSNAFSGELSLEFSKLRSLQVLDLARNDLSGSIPASLGDLKAIARVHRKNKYLLYGQDGNHNGHSYEENLEVYMKDQMLKYTKTLSLVTSIDLSDNNFTGNIPNEITKLFGLVVLNLSRNHITGQIPETMSNLHQLSSLDLSNYMYIITVEVLRMQYIFK</sequence>
<reference evidence="15" key="1">
    <citation type="journal article" date="2017" name="Front. Plant Sci.">
        <title>Climate Clever Clovers: New Paradigm to Reduce the Environmental Footprint of Ruminants by Breeding Low Methanogenic Forages Utilizing Haplotype Variation.</title>
        <authorList>
            <person name="Kaur P."/>
            <person name="Appels R."/>
            <person name="Bayer P.E."/>
            <person name="Keeble-Gagnere G."/>
            <person name="Wang J."/>
            <person name="Hirakawa H."/>
            <person name="Shirasawa K."/>
            <person name="Vercoe P."/>
            <person name="Stefanova K."/>
            <person name="Durmic Z."/>
            <person name="Nichols P."/>
            <person name="Revell C."/>
            <person name="Isobe S.N."/>
            <person name="Edwards D."/>
            <person name="Erskine W."/>
        </authorList>
    </citation>
    <scope>NUCLEOTIDE SEQUENCE [LARGE SCALE GENOMIC DNA]</scope>
    <source>
        <strain evidence="15">cv. Daliak</strain>
    </source>
</reference>
<keyword evidence="7" id="KW-0677">Repeat</keyword>
<organism evidence="14 15">
    <name type="scientific">Trifolium subterraneum</name>
    <name type="common">Subterranean clover</name>
    <dbReference type="NCBI Taxonomy" id="3900"/>
    <lineage>
        <taxon>Eukaryota</taxon>
        <taxon>Viridiplantae</taxon>
        <taxon>Streptophyta</taxon>
        <taxon>Embryophyta</taxon>
        <taxon>Tracheophyta</taxon>
        <taxon>Spermatophyta</taxon>
        <taxon>Magnoliopsida</taxon>
        <taxon>eudicotyledons</taxon>
        <taxon>Gunneridae</taxon>
        <taxon>Pentapetalae</taxon>
        <taxon>rosids</taxon>
        <taxon>fabids</taxon>
        <taxon>Fabales</taxon>
        <taxon>Fabaceae</taxon>
        <taxon>Papilionoideae</taxon>
        <taxon>50 kb inversion clade</taxon>
        <taxon>NPAAA clade</taxon>
        <taxon>Hologalegina</taxon>
        <taxon>IRL clade</taxon>
        <taxon>Trifolieae</taxon>
        <taxon>Trifolium</taxon>
    </lineage>
</organism>
<evidence type="ECO:0000256" key="11">
    <source>
        <dbReference type="ARBA" id="ARBA00023180"/>
    </source>
</evidence>
<comment type="subcellular location">
    <subcellularLocation>
        <location evidence="1">Cell membrane</location>
        <topology evidence="1">Single-pass type I membrane protein</topology>
    </subcellularLocation>
</comment>
<dbReference type="AlphaFoldDB" id="A0A2Z6NA24"/>
<evidence type="ECO:0000313" key="14">
    <source>
        <dbReference type="EMBL" id="GAU28549.1"/>
    </source>
</evidence>
<keyword evidence="6" id="KW-0732">Signal</keyword>
<dbReference type="FunFam" id="3.80.10.10:FF:000299">
    <property type="entry name" value="Piriformospora indica-insensitive protein 2"/>
    <property type="match status" value="1"/>
</dbReference>
<dbReference type="Proteomes" id="UP000242715">
    <property type="component" value="Unassembled WGS sequence"/>
</dbReference>
<protein>
    <submittedName>
        <fullName evidence="14">Uncharacterized protein</fullName>
    </submittedName>
</protein>
<keyword evidence="3" id="KW-1003">Cell membrane</keyword>
<evidence type="ECO:0000256" key="10">
    <source>
        <dbReference type="ARBA" id="ARBA00023170"/>
    </source>
</evidence>
<keyword evidence="11" id="KW-0325">Glycoprotein</keyword>
<evidence type="ECO:0000256" key="5">
    <source>
        <dbReference type="ARBA" id="ARBA00022692"/>
    </source>
</evidence>
<evidence type="ECO:0000313" key="15">
    <source>
        <dbReference type="Proteomes" id="UP000242715"/>
    </source>
</evidence>
<keyword evidence="5" id="KW-0812">Transmembrane</keyword>